<proteinExistence type="inferred from homology"/>
<dbReference type="CDD" id="cd00537">
    <property type="entry name" value="MTHFR"/>
    <property type="match status" value="1"/>
</dbReference>
<evidence type="ECO:0000256" key="4">
    <source>
        <dbReference type="ARBA" id="ARBA00022630"/>
    </source>
</evidence>
<evidence type="ECO:0000256" key="2">
    <source>
        <dbReference type="ARBA" id="ARBA00004777"/>
    </source>
</evidence>
<reference evidence="10" key="1">
    <citation type="submission" date="2020-10" db="EMBL/GenBank/DDBJ databases">
        <authorList>
            <person name="Roach M.J.R."/>
        </authorList>
    </citation>
    <scope>NUCLEOTIDE SEQUENCE</scope>
    <source>
        <strain evidence="10">CBS 1945</strain>
    </source>
</reference>
<dbReference type="OrthoDB" id="16284at2759"/>
<comment type="cofactor">
    <cofactor evidence="1">
        <name>FAD</name>
        <dbReference type="ChEBI" id="CHEBI:57692"/>
    </cofactor>
</comment>
<feature type="domain" description="MTHFR SAM-binding regulatory" evidence="9">
    <location>
        <begin position="306"/>
        <end position="601"/>
    </location>
</feature>
<evidence type="ECO:0000256" key="5">
    <source>
        <dbReference type="ARBA" id="ARBA00022827"/>
    </source>
</evidence>
<keyword evidence="6" id="KW-0521">NADP</keyword>
<dbReference type="GeneID" id="62193937"/>
<organism evidence="10 11">
    <name type="scientific">Eeniella nana</name>
    <name type="common">Yeast</name>
    <name type="synonym">Brettanomyces nanus</name>
    <dbReference type="NCBI Taxonomy" id="13502"/>
    <lineage>
        <taxon>Eukaryota</taxon>
        <taxon>Fungi</taxon>
        <taxon>Dikarya</taxon>
        <taxon>Ascomycota</taxon>
        <taxon>Saccharomycotina</taxon>
        <taxon>Pichiomycetes</taxon>
        <taxon>Pichiales</taxon>
        <taxon>Pichiaceae</taxon>
        <taxon>Brettanomyces</taxon>
    </lineage>
</organism>
<protein>
    <recommendedName>
        <fullName evidence="9">MTHFR SAM-binding regulatory domain-containing protein</fullName>
    </recommendedName>
</protein>
<dbReference type="GO" id="GO:0005829">
    <property type="term" value="C:cytosol"/>
    <property type="evidence" value="ECO:0007669"/>
    <property type="project" value="TreeGrafter"/>
</dbReference>
<dbReference type="Pfam" id="PF21895">
    <property type="entry name" value="MTHFR_C"/>
    <property type="match status" value="1"/>
</dbReference>
<evidence type="ECO:0000256" key="7">
    <source>
        <dbReference type="ARBA" id="ARBA00023002"/>
    </source>
</evidence>
<dbReference type="Proteomes" id="UP000662931">
    <property type="component" value="Chromosome 1"/>
</dbReference>
<accession>A0A875S009</accession>
<evidence type="ECO:0000313" key="11">
    <source>
        <dbReference type="Proteomes" id="UP000662931"/>
    </source>
</evidence>
<dbReference type="AlphaFoldDB" id="A0A875S009"/>
<dbReference type="Pfam" id="PF02219">
    <property type="entry name" value="MTHFR"/>
    <property type="match status" value="1"/>
</dbReference>
<dbReference type="GO" id="GO:0009086">
    <property type="term" value="P:methionine biosynthetic process"/>
    <property type="evidence" value="ECO:0007669"/>
    <property type="project" value="TreeGrafter"/>
</dbReference>
<dbReference type="NCBIfam" id="TIGR00677">
    <property type="entry name" value="fadh2_euk"/>
    <property type="match status" value="1"/>
</dbReference>
<sequence>MKITQKLQQAQEDSSAPATFSFEFFTPKTSQGVQNLYDRMDRMYDLNPLFIDITWNAGGRLGTLTTEMVNVTTTVLGLETCMHLTCTSMKLETINQALDSAFDCGCQNILALRGDAPLDGSEFTGVFHYAKDLIRHIKSRYGDHFCIGVAGYPEGHPEERDVDKNIQYLKQKQDAGGDFIVTQMLYDVDLFIDWCKKCRVAGITIPIIPGIMPISTYDGFIRRAKWCEIHLPDHFLKRLEPIKDDDSMVREEGAKLVAEMCEMLLESGYIKHLHFYTMNLEKSCVMVLRHLGLVSKQQLVGMDTKPWRRSLNPNRSLESVRPIFWQNRKFSYIERTSNWDEFPNGRWGDSRSPAFGSIELSGHQLIRHTREKALSLWGFPTGIKAITDLTVKYLSGDINCLPWSDSKISHEIDPIKSDLLDLNRRGVLTVNCQPSINCCPSSNKVHGWGPGNGYVYQKQYLEFLIPTAKLDSLVQEINAINNEAEYHVLTYYAIDEDGDFDSNAKSASTINAVTWGCFPGKGVAQPTIVEKISFIAWKDEFFSILRKWTSLFKNDDDLKRDQATTFVDSLINEFTLVNIVDNDYVNQPNTRIFNVLKKLFPLKE</sequence>
<dbReference type="PANTHER" id="PTHR45754">
    <property type="entry name" value="METHYLENETETRAHYDROFOLATE REDUCTASE"/>
    <property type="match status" value="1"/>
</dbReference>
<dbReference type="GO" id="GO:0035999">
    <property type="term" value="P:tetrahydrofolate interconversion"/>
    <property type="evidence" value="ECO:0007669"/>
    <property type="project" value="UniProtKB-UniPathway"/>
</dbReference>
<dbReference type="InterPro" id="IPR029041">
    <property type="entry name" value="FAD-linked_oxidoreductase-like"/>
</dbReference>
<evidence type="ECO:0000256" key="6">
    <source>
        <dbReference type="ARBA" id="ARBA00022857"/>
    </source>
</evidence>
<dbReference type="FunFam" id="3.20.20.220:FF:000002">
    <property type="entry name" value="Methylenetetrahydrofolate reductase"/>
    <property type="match status" value="1"/>
</dbReference>
<dbReference type="PANTHER" id="PTHR45754:SF3">
    <property type="entry name" value="METHYLENETETRAHYDROFOLATE REDUCTASE (NADPH)"/>
    <property type="match status" value="1"/>
</dbReference>
<keyword evidence="11" id="KW-1185">Reference proteome</keyword>
<dbReference type="InterPro" id="IPR003171">
    <property type="entry name" value="Mehydrof_redctse-like"/>
</dbReference>
<evidence type="ECO:0000256" key="3">
    <source>
        <dbReference type="ARBA" id="ARBA00006743"/>
    </source>
</evidence>
<evidence type="ECO:0000259" key="9">
    <source>
        <dbReference type="Pfam" id="PF21895"/>
    </source>
</evidence>
<gene>
    <name evidence="10" type="ORF">FOA43_000536</name>
</gene>
<dbReference type="InterPro" id="IPR053806">
    <property type="entry name" value="MTHFR_C"/>
</dbReference>
<evidence type="ECO:0000313" key="10">
    <source>
        <dbReference type="EMBL" id="QPG73229.1"/>
    </source>
</evidence>
<dbReference type="UniPathway" id="UPA00193"/>
<dbReference type="SUPFAM" id="SSF51730">
    <property type="entry name" value="FAD-linked oxidoreductase"/>
    <property type="match status" value="1"/>
</dbReference>
<dbReference type="RefSeq" id="XP_038776794.1">
    <property type="nucleotide sequence ID" value="XM_038920866.1"/>
</dbReference>
<dbReference type="GO" id="GO:0071949">
    <property type="term" value="F:FAD binding"/>
    <property type="evidence" value="ECO:0007669"/>
    <property type="project" value="TreeGrafter"/>
</dbReference>
<dbReference type="EMBL" id="CP064812">
    <property type="protein sequence ID" value="QPG73229.1"/>
    <property type="molecule type" value="Genomic_DNA"/>
</dbReference>
<evidence type="ECO:0000256" key="8">
    <source>
        <dbReference type="RuleBase" id="RU004254"/>
    </source>
</evidence>
<name>A0A875S009_EENNA</name>
<evidence type="ECO:0000256" key="1">
    <source>
        <dbReference type="ARBA" id="ARBA00001974"/>
    </source>
</evidence>
<keyword evidence="7" id="KW-0560">Oxidoreductase</keyword>
<comment type="similarity">
    <text evidence="3">Belongs to the methylenetetrahydrofolate reductase family.</text>
</comment>
<comment type="pathway">
    <text evidence="2 8">One-carbon metabolism; tetrahydrofolate interconversion.</text>
</comment>
<dbReference type="KEGG" id="bnn:FOA43_000536"/>
<keyword evidence="4" id="KW-0285">Flavoprotein</keyword>
<dbReference type="Gene3D" id="3.20.20.220">
    <property type="match status" value="1"/>
</dbReference>
<keyword evidence="5" id="KW-0274">FAD</keyword>
<dbReference type="GO" id="GO:0004489">
    <property type="term" value="F:methylenetetrahydrofolate reductase [NAD(P)H] activity"/>
    <property type="evidence" value="ECO:0007669"/>
    <property type="project" value="InterPro"/>
</dbReference>
<dbReference type="InterPro" id="IPR004621">
    <property type="entry name" value="Fadh2_euk"/>
</dbReference>